<evidence type="ECO:0000313" key="3">
    <source>
        <dbReference type="Proteomes" id="UP000470384"/>
    </source>
</evidence>
<name>A0A845Q838_9HYPH</name>
<sequence>MTTACRLTRAVRGMSPAFLLAAMITALVAAILTASVPARAQDYLSAPVPDSITTKYGETRAYFSDWLAICTPGEDACRTVTYAGDVGHVGDFQLFLHSGYPGMDYQLMFVPVKVMADVSQPITLSVDGEMLGEFSYGADDGYYQDGNVVNEFTFGQSRANLDVIPAMAAGQQLELAFTDETGKAQTIPFSLIGLTKAMMWMDAFRAPGE</sequence>
<accession>A0A845Q838</accession>
<gene>
    <name evidence="2" type="ORF">GTQ45_03615</name>
</gene>
<dbReference type="InterPro" id="IPR038696">
    <property type="entry name" value="IalB_sf"/>
</dbReference>
<evidence type="ECO:0000256" key="1">
    <source>
        <dbReference type="SAM" id="SignalP"/>
    </source>
</evidence>
<feature type="signal peptide" evidence="1">
    <location>
        <begin position="1"/>
        <end position="40"/>
    </location>
</feature>
<reference evidence="2 3" key="1">
    <citation type="journal article" date="2016" name="Int. J. Syst. Evol. Microbiol.">
        <title>Pyruvatibacter mobilis gen. nov., sp. nov., a marine bacterium from the culture broth of Picochlorum sp. 122.</title>
        <authorList>
            <person name="Wang G."/>
            <person name="Tang M."/>
            <person name="Wu H."/>
            <person name="Dai S."/>
            <person name="Li T."/>
            <person name="Chen C."/>
            <person name="He H."/>
            <person name="Fan J."/>
            <person name="Xiang W."/>
            <person name="Li X."/>
        </authorList>
    </citation>
    <scope>NUCLEOTIDE SEQUENCE [LARGE SCALE GENOMIC DNA]</scope>
    <source>
        <strain evidence="2 3">GYP-11</strain>
    </source>
</reference>
<dbReference type="RefSeq" id="WP_160586882.1">
    <property type="nucleotide sequence ID" value="NZ_BMHN01000001.1"/>
</dbReference>
<proteinExistence type="predicted"/>
<protein>
    <submittedName>
        <fullName evidence="2">Uncharacterized protein</fullName>
    </submittedName>
</protein>
<feature type="chain" id="PRO_5032842416" evidence="1">
    <location>
        <begin position="41"/>
        <end position="209"/>
    </location>
</feature>
<dbReference type="OrthoDB" id="7823834at2"/>
<dbReference type="EMBL" id="WXYQ01000003">
    <property type="protein sequence ID" value="NBG94815.1"/>
    <property type="molecule type" value="Genomic_DNA"/>
</dbReference>
<dbReference type="Gene3D" id="2.60.40.1880">
    <property type="entry name" value="Invasion associated locus B (IalB) protein"/>
    <property type="match status" value="1"/>
</dbReference>
<dbReference type="AlphaFoldDB" id="A0A845Q838"/>
<evidence type="ECO:0000313" key="2">
    <source>
        <dbReference type="EMBL" id="NBG94815.1"/>
    </source>
</evidence>
<keyword evidence="3" id="KW-1185">Reference proteome</keyword>
<organism evidence="2 3">
    <name type="scientific">Pyruvatibacter mobilis</name>
    <dbReference type="NCBI Taxonomy" id="1712261"/>
    <lineage>
        <taxon>Bacteria</taxon>
        <taxon>Pseudomonadati</taxon>
        <taxon>Pseudomonadota</taxon>
        <taxon>Alphaproteobacteria</taxon>
        <taxon>Hyphomicrobiales</taxon>
        <taxon>Parvibaculaceae</taxon>
        <taxon>Pyruvatibacter</taxon>
    </lineage>
</organism>
<dbReference type="GeneID" id="300655683"/>
<comment type="caution">
    <text evidence="2">The sequence shown here is derived from an EMBL/GenBank/DDBJ whole genome shotgun (WGS) entry which is preliminary data.</text>
</comment>
<dbReference type="Proteomes" id="UP000470384">
    <property type="component" value="Unassembled WGS sequence"/>
</dbReference>
<keyword evidence="1" id="KW-0732">Signal</keyword>